<evidence type="ECO:0000259" key="5">
    <source>
        <dbReference type="PROSITE" id="PS50987"/>
    </source>
</evidence>
<keyword evidence="4" id="KW-0105">Cadmium resistance</keyword>
<dbReference type="PANTHER" id="PTHR43132:SF6">
    <property type="entry name" value="HTH-TYPE TRANSCRIPTIONAL REPRESSOR CZRA"/>
    <property type="match status" value="1"/>
</dbReference>
<dbReference type="Gene3D" id="1.10.10.10">
    <property type="entry name" value="Winged helix-like DNA-binding domain superfamily/Winged helix DNA-binding domain"/>
    <property type="match status" value="1"/>
</dbReference>
<dbReference type="CDD" id="cd00090">
    <property type="entry name" value="HTH_ARSR"/>
    <property type="match status" value="1"/>
</dbReference>
<dbReference type="EMBL" id="DVKQ01000073">
    <property type="protein sequence ID" value="HIT37942.1"/>
    <property type="molecule type" value="Genomic_DNA"/>
</dbReference>
<protein>
    <submittedName>
        <fullName evidence="6">Helix-turn-helix transcriptional regulator</fullName>
    </submittedName>
</protein>
<dbReference type="InterPro" id="IPR011991">
    <property type="entry name" value="ArsR-like_HTH"/>
</dbReference>
<dbReference type="Pfam" id="PF01022">
    <property type="entry name" value="HTH_5"/>
    <property type="match status" value="1"/>
</dbReference>
<dbReference type="AlphaFoldDB" id="A0A9D1GCD0"/>
<dbReference type="Proteomes" id="UP000886833">
    <property type="component" value="Unassembled WGS sequence"/>
</dbReference>
<dbReference type="PROSITE" id="PS00846">
    <property type="entry name" value="HTH_ARSR_1"/>
    <property type="match status" value="1"/>
</dbReference>
<proteinExistence type="predicted"/>
<dbReference type="PANTHER" id="PTHR43132">
    <property type="entry name" value="ARSENICAL RESISTANCE OPERON REPRESSOR ARSR-RELATED"/>
    <property type="match status" value="1"/>
</dbReference>
<dbReference type="InterPro" id="IPR001845">
    <property type="entry name" value="HTH_ArsR_DNA-bd_dom"/>
</dbReference>
<organism evidence="6 7">
    <name type="scientific">Candidatus Onthousia faecipullorum</name>
    <dbReference type="NCBI Taxonomy" id="2840887"/>
    <lineage>
        <taxon>Bacteria</taxon>
        <taxon>Bacillati</taxon>
        <taxon>Bacillota</taxon>
        <taxon>Bacilli</taxon>
        <taxon>Candidatus Onthousia</taxon>
    </lineage>
</organism>
<dbReference type="PRINTS" id="PR00778">
    <property type="entry name" value="HTHARSR"/>
</dbReference>
<comment type="caution">
    <text evidence="6">The sequence shown here is derived from an EMBL/GenBank/DDBJ whole genome shotgun (WGS) entry which is preliminary data.</text>
</comment>
<dbReference type="PROSITE" id="PS50987">
    <property type="entry name" value="HTH_ARSR_2"/>
    <property type="match status" value="1"/>
</dbReference>
<keyword evidence="2" id="KW-0238">DNA-binding</keyword>
<dbReference type="InterPro" id="IPR036390">
    <property type="entry name" value="WH_DNA-bd_sf"/>
</dbReference>
<evidence type="ECO:0000313" key="6">
    <source>
        <dbReference type="EMBL" id="HIT37942.1"/>
    </source>
</evidence>
<dbReference type="SMART" id="SM00418">
    <property type="entry name" value="HTH_ARSR"/>
    <property type="match status" value="1"/>
</dbReference>
<name>A0A9D1GCD0_9FIRM</name>
<dbReference type="SUPFAM" id="SSF46785">
    <property type="entry name" value="Winged helix' DNA-binding domain"/>
    <property type="match status" value="1"/>
</dbReference>
<dbReference type="GO" id="GO:0046686">
    <property type="term" value="P:response to cadmium ion"/>
    <property type="evidence" value="ECO:0007669"/>
    <property type="project" value="UniProtKB-KW"/>
</dbReference>
<evidence type="ECO:0000256" key="3">
    <source>
        <dbReference type="ARBA" id="ARBA00023163"/>
    </source>
</evidence>
<accession>A0A9D1GCD0</accession>
<evidence type="ECO:0000256" key="2">
    <source>
        <dbReference type="ARBA" id="ARBA00023125"/>
    </source>
</evidence>
<dbReference type="InterPro" id="IPR036388">
    <property type="entry name" value="WH-like_DNA-bd_sf"/>
</dbReference>
<evidence type="ECO:0000256" key="4">
    <source>
        <dbReference type="ARBA" id="ARBA00043263"/>
    </source>
</evidence>
<keyword evidence="1" id="KW-0805">Transcription regulation</keyword>
<reference evidence="6" key="2">
    <citation type="journal article" date="2021" name="PeerJ">
        <title>Extensive microbial diversity within the chicken gut microbiome revealed by metagenomics and culture.</title>
        <authorList>
            <person name="Gilroy R."/>
            <person name="Ravi A."/>
            <person name="Getino M."/>
            <person name="Pursley I."/>
            <person name="Horton D.L."/>
            <person name="Alikhan N.F."/>
            <person name="Baker D."/>
            <person name="Gharbi K."/>
            <person name="Hall N."/>
            <person name="Watson M."/>
            <person name="Adriaenssens E.M."/>
            <person name="Foster-Nyarko E."/>
            <person name="Jarju S."/>
            <person name="Secka A."/>
            <person name="Antonio M."/>
            <person name="Oren A."/>
            <person name="Chaudhuri R.R."/>
            <person name="La Ragione R."/>
            <person name="Hildebrand F."/>
            <person name="Pallen M.J."/>
        </authorList>
    </citation>
    <scope>NUCLEOTIDE SEQUENCE</scope>
    <source>
        <strain evidence="6">CHK195-26880</strain>
    </source>
</reference>
<reference evidence="6" key="1">
    <citation type="submission" date="2020-10" db="EMBL/GenBank/DDBJ databases">
        <authorList>
            <person name="Gilroy R."/>
        </authorList>
    </citation>
    <scope>NUCLEOTIDE SEQUENCE</scope>
    <source>
        <strain evidence="6">CHK195-26880</strain>
    </source>
</reference>
<gene>
    <name evidence="6" type="ORF">IAB59_05655</name>
</gene>
<dbReference type="GO" id="GO:0003677">
    <property type="term" value="F:DNA binding"/>
    <property type="evidence" value="ECO:0007669"/>
    <property type="project" value="UniProtKB-KW"/>
</dbReference>
<dbReference type="InterPro" id="IPR018334">
    <property type="entry name" value="ArsR_HTH"/>
</dbReference>
<dbReference type="GO" id="GO:0003700">
    <property type="term" value="F:DNA-binding transcription factor activity"/>
    <property type="evidence" value="ECO:0007669"/>
    <property type="project" value="InterPro"/>
</dbReference>
<evidence type="ECO:0000256" key="1">
    <source>
        <dbReference type="ARBA" id="ARBA00023015"/>
    </source>
</evidence>
<dbReference type="NCBIfam" id="NF033788">
    <property type="entry name" value="HTH_metalloreg"/>
    <property type="match status" value="1"/>
</dbReference>
<sequence>MSRNEFSCDCNIIHKEAVDKVLNKMPDENTFNHLADLFKLIGDTTRCRILFALDQDEMCVCDLANVLNMTKSSVSHQLATLRRSGIVKCRRSGKEVYYTLDDDHIVKLFEIGLEHINHKG</sequence>
<feature type="domain" description="HTH arsR-type" evidence="5">
    <location>
        <begin position="26"/>
        <end position="120"/>
    </location>
</feature>
<dbReference type="InterPro" id="IPR051011">
    <property type="entry name" value="Metal_resp_trans_reg"/>
</dbReference>
<evidence type="ECO:0000313" key="7">
    <source>
        <dbReference type="Proteomes" id="UP000886833"/>
    </source>
</evidence>
<keyword evidence="3" id="KW-0804">Transcription</keyword>